<name>A0ACB8RFH4_9AGAM</name>
<evidence type="ECO:0000313" key="1">
    <source>
        <dbReference type="EMBL" id="KAI0042843.1"/>
    </source>
</evidence>
<organism evidence="1 2">
    <name type="scientific">Auriscalpium vulgare</name>
    <dbReference type="NCBI Taxonomy" id="40419"/>
    <lineage>
        <taxon>Eukaryota</taxon>
        <taxon>Fungi</taxon>
        <taxon>Dikarya</taxon>
        <taxon>Basidiomycota</taxon>
        <taxon>Agaricomycotina</taxon>
        <taxon>Agaricomycetes</taxon>
        <taxon>Russulales</taxon>
        <taxon>Auriscalpiaceae</taxon>
        <taxon>Auriscalpium</taxon>
    </lineage>
</organism>
<gene>
    <name evidence="1" type="ORF">FA95DRAFT_514665</name>
</gene>
<protein>
    <submittedName>
        <fullName evidence="1">Uncharacterized protein</fullName>
    </submittedName>
</protein>
<proteinExistence type="predicted"/>
<keyword evidence="2" id="KW-1185">Reference proteome</keyword>
<reference evidence="1" key="2">
    <citation type="journal article" date="2022" name="New Phytol.">
        <title>Evolutionary transition to the ectomycorrhizal habit in the genomes of a hyperdiverse lineage of mushroom-forming fungi.</title>
        <authorList>
            <person name="Looney B."/>
            <person name="Miyauchi S."/>
            <person name="Morin E."/>
            <person name="Drula E."/>
            <person name="Courty P.E."/>
            <person name="Kohler A."/>
            <person name="Kuo A."/>
            <person name="LaButti K."/>
            <person name="Pangilinan J."/>
            <person name="Lipzen A."/>
            <person name="Riley R."/>
            <person name="Andreopoulos W."/>
            <person name="He G."/>
            <person name="Johnson J."/>
            <person name="Nolan M."/>
            <person name="Tritt A."/>
            <person name="Barry K.W."/>
            <person name="Grigoriev I.V."/>
            <person name="Nagy L.G."/>
            <person name="Hibbett D."/>
            <person name="Henrissat B."/>
            <person name="Matheny P.B."/>
            <person name="Labbe J."/>
            <person name="Martin F.M."/>
        </authorList>
    </citation>
    <scope>NUCLEOTIDE SEQUENCE</scope>
    <source>
        <strain evidence="1">FP105234-sp</strain>
    </source>
</reference>
<reference evidence="1" key="1">
    <citation type="submission" date="2021-02" db="EMBL/GenBank/DDBJ databases">
        <authorList>
            <consortium name="DOE Joint Genome Institute"/>
            <person name="Ahrendt S."/>
            <person name="Looney B.P."/>
            <person name="Miyauchi S."/>
            <person name="Morin E."/>
            <person name="Drula E."/>
            <person name="Courty P.E."/>
            <person name="Chicoki N."/>
            <person name="Fauchery L."/>
            <person name="Kohler A."/>
            <person name="Kuo A."/>
            <person name="Labutti K."/>
            <person name="Pangilinan J."/>
            <person name="Lipzen A."/>
            <person name="Riley R."/>
            <person name="Andreopoulos W."/>
            <person name="He G."/>
            <person name="Johnson J."/>
            <person name="Barry K.W."/>
            <person name="Grigoriev I.V."/>
            <person name="Nagy L."/>
            <person name="Hibbett D."/>
            <person name="Henrissat B."/>
            <person name="Matheny P.B."/>
            <person name="Labbe J."/>
            <person name="Martin F."/>
        </authorList>
    </citation>
    <scope>NUCLEOTIDE SEQUENCE</scope>
    <source>
        <strain evidence="1">FP105234-sp</strain>
    </source>
</reference>
<dbReference type="Proteomes" id="UP000814033">
    <property type="component" value="Unassembled WGS sequence"/>
</dbReference>
<evidence type="ECO:0000313" key="2">
    <source>
        <dbReference type="Proteomes" id="UP000814033"/>
    </source>
</evidence>
<accession>A0ACB8RFH4</accession>
<dbReference type="EMBL" id="MU276045">
    <property type="protein sequence ID" value="KAI0042843.1"/>
    <property type="molecule type" value="Genomic_DNA"/>
</dbReference>
<sequence length="872" mass="89220">MISSVLAIVLVASCAYAQLNSSVVCIAGQCLQGFTNTTIGTTLSSPGVASSVLLLPGQYSSSTNPALLHQLLTGSSTTVSPSPGFNGSSVSSPFNVALQPGLAVYPQSLYSGSAQFIALPTTPVSNTSTPLAASAISLSTDVWIAVNSGNNRLILWDSVPDVAQLPGTPSLSLTDIQSNACSPQCAGAGVCSSSGQCVCPAGFTGASCETCAPGFFGPSCQACPAGCTTCDDGATGSGRCLSTTVTNPPSSCNCLNGECGTNGQCTCNSGWTTADNGTACAKCAQGFFLDGNGDCSVCQLGCGQCADGSGICVSCKTGFTQDANDRTKCDAVQSVTSTGTVCPDGSFSSGTACTPCSPSCKTCSGPTSNDCILCGDGQFTLGANCVPTDGNGVCQGSNLVANNNKHVCDSCPAKCTSCQIPNFTVASTIDQLQCTGCLPGSVLSQGKCVASCPSGTFLSPQDNLTCTACSSSCGTCAGAADFCLTCASNQLASNGKCVSTCPTATFSSANSCLSCHSDCATCSGSSFNQCSSCPADRPVLTNGRCLPTCSKAQFFDRTTGSCQSCDSSCSSCSASGPSSCLACASSTSVLRGGSCAPANCNGTSGVIPGLGVCLSELVAVPQASGTSSPIPLPSITGINTPAPVTRSSGRPLAWWEILLMALGCAFIFVFILMLWRRRMRRRRAKATAAFAAAKNLNGPSSWGRRLLALFGRTPAQRAQREELKLAKLRHTETERHAREMDKLSALPSYYRRVPAPRYDEEDEGPDENATRRMSALSAGSVYSQVTGAPRRAPDVRQPVRGPEPMASRFSWTTSGSSAASSKRAPTEAQRYANAHRQGKPESPEGARGAYWMEPARTGGSSGSEGSRNPFRR</sequence>
<comment type="caution">
    <text evidence="1">The sequence shown here is derived from an EMBL/GenBank/DDBJ whole genome shotgun (WGS) entry which is preliminary data.</text>
</comment>